<evidence type="ECO:0000313" key="1">
    <source>
        <dbReference type="EMBL" id="KAE9391348.1"/>
    </source>
</evidence>
<name>A0A6A4H100_9AGAR</name>
<keyword evidence="2" id="KW-1185">Reference proteome</keyword>
<dbReference type="AlphaFoldDB" id="A0A6A4H100"/>
<dbReference type="EMBL" id="ML769627">
    <property type="protein sequence ID" value="KAE9391348.1"/>
    <property type="molecule type" value="Genomic_DNA"/>
</dbReference>
<reference evidence="1" key="1">
    <citation type="journal article" date="2019" name="Environ. Microbiol.">
        <title>Fungal ecological strategies reflected in gene transcription - a case study of two litter decomposers.</title>
        <authorList>
            <person name="Barbi F."/>
            <person name="Kohler A."/>
            <person name="Barry K."/>
            <person name="Baskaran P."/>
            <person name="Daum C."/>
            <person name="Fauchery L."/>
            <person name="Ihrmark K."/>
            <person name="Kuo A."/>
            <person name="LaButti K."/>
            <person name="Lipzen A."/>
            <person name="Morin E."/>
            <person name="Grigoriev I.V."/>
            <person name="Henrissat B."/>
            <person name="Lindahl B."/>
            <person name="Martin F."/>
        </authorList>
    </citation>
    <scope>NUCLEOTIDE SEQUENCE</scope>
    <source>
        <strain evidence="1">JB14</strain>
    </source>
</reference>
<accession>A0A6A4H100</accession>
<evidence type="ECO:0000313" key="2">
    <source>
        <dbReference type="Proteomes" id="UP000799118"/>
    </source>
</evidence>
<dbReference type="Proteomes" id="UP000799118">
    <property type="component" value="Unassembled WGS sequence"/>
</dbReference>
<gene>
    <name evidence="1" type="ORF">BT96DRAFT_1001409</name>
</gene>
<organism evidence="1 2">
    <name type="scientific">Gymnopus androsaceus JB14</name>
    <dbReference type="NCBI Taxonomy" id="1447944"/>
    <lineage>
        <taxon>Eukaryota</taxon>
        <taxon>Fungi</taxon>
        <taxon>Dikarya</taxon>
        <taxon>Basidiomycota</taxon>
        <taxon>Agaricomycotina</taxon>
        <taxon>Agaricomycetes</taxon>
        <taxon>Agaricomycetidae</taxon>
        <taxon>Agaricales</taxon>
        <taxon>Marasmiineae</taxon>
        <taxon>Omphalotaceae</taxon>
        <taxon>Gymnopus</taxon>
    </lineage>
</organism>
<proteinExistence type="predicted"/>
<sequence>MKHGILSGVQVAGYYVQVFPNSVHAQLNMHLQVQHMMKKKGEAYSSAELKGAMDFLLSDANMLLIVRNFNVGDQSVFPVSSITAAVVPKAELTGSKLDQLTQMVSLLAQLMAQMASKGDGGPNQSRNSHLPKLNHSNRCFWDNCVDLRDWVTQGQVERDANGFV</sequence>
<protein>
    <submittedName>
        <fullName evidence="1">Uncharacterized protein</fullName>
    </submittedName>
</protein>